<dbReference type="GeneID" id="136082157"/>
<accession>A0ABM4C5A8</accession>
<gene>
    <name evidence="2" type="primary">LOC136082157</name>
</gene>
<protein>
    <submittedName>
        <fullName evidence="2">Uncharacterized protein LOC136082157</fullName>
    </submittedName>
</protein>
<name>A0ABM4C5A8_HYDVU</name>
<reference evidence="2" key="1">
    <citation type="submission" date="2025-08" db="UniProtKB">
        <authorList>
            <consortium name="RefSeq"/>
        </authorList>
    </citation>
    <scope>IDENTIFICATION</scope>
</reference>
<evidence type="ECO:0000313" key="1">
    <source>
        <dbReference type="Proteomes" id="UP001652625"/>
    </source>
</evidence>
<sequence>MSCETNDVLSILDVECFQSDEISILLEDFETELIINEENFDISSFDEKFFFLPEFEELDMKKISSELMRCEKCKKHCNTKKYYDNHILKCGEIHSTKSFSEGKASSKDILNDDVQIKLLEKFPVYFWESINEAFKDEFFNMSEKGFVTPGNISVMVASKLLFHKNEIEKLVEHFNRLLSVDMFAISNASSNTPCSRNNICQMVNKMRLSANLKTEWNNILKLINIEVSEIHIDMLRVFVLNKMYEKCLLWRNKELFVTDEKMLELKLSLREEKVVMYVSGYIVFFC</sequence>
<proteinExistence type="predicted"/>
<keyword evidence="1" id="KW-1185">Reference proteome</keyword>
<dbReference type="Proteomes" id="UP001652625">
    <property type="component" value="Chromosome 07"/>
</dbReference>
<evidence type="ECO:0000313" key="2">
    <source>
        <dbReference type="RefSeq" id="XP_065656765.1"/>
    </source>
</evidence>
<dbReference type="RefSeq" id="XP_065656765.1">
    <property type="nucleotide sequence ID" value="XM_065800693.1"/>
</dbReference>
<organism evidence="1 2">
    <name type="scientific">Hydra vulgaris</name>
    <name type="common">Hydra</name>
    <name type="synonym">Hydra attenuata</name>
    <dbReference type="NCBI Taxonomy" id="6087"/>
    <lineage>
        <taxon>Eukaryota</taxon>
        <taxon>Metazoa</taxon>
        <taxon>Cnidaria</taxon>
        <taxon>Hydrozoa</taxon>
        <taxon>Hydroidolina</taxon>
        <taxon>Anthoathecata</taxon>
        <taxon>Aplanulata</taxon>
        <taxon>Hydridae</taxon>
        <taxon>Hydra</taxon>
    </lineage>
</organism>